<name>A0A4R9KFC5_9LEPT</name>
<keyword evidence="4 6" id="KW-1133">Transmembrane helix</keyword>
<evidence type="ECO:0000256" key="1">
    <source>
        <dbReference type="ARBA" id="ARBA00004651"/>
    </source>
</evidence>
<reference evidence="7" key="1">
    <citation type="journal article" date="2019" name="PLoS Negl. Trop. Dis.">
        <title>Revisiting the worldwide diversity of Leptospira species in the environment.</title>
        <authorList>
            <person name="Vincent A.T."/>
            <person name="Schiettekatte O."/>
            <person name="Bourhy P."/>
            <person name="Veyrier F.J."/>
            <person name="Picardeau M."/>
        </authorList>
    </citation>
    <scope>NUCLEOTIDE SEQUENCE [LARGE SCALE GENOMIC DNA]</scope>
    <source>
        <strain evidence="7">201702476</strain>
    </source>
</reference>
<dbReference type="RefSeq" id="WP_135621450.1">
    <property type="nucleotide sequence ID" value="NZ_RQGD01000002.1"/>
</dbReference>
<keyword evidence="5 6" id="KW-0472">Membrane</keyword>
<dbReference type="GO" id="GO:0005886">
    <property type="term" value="C:plasma membrane"/>
    <property type="evidence" value="ECO:0007669"/>
    <property type="project" value="UniProtKB-SubCell"/>
</dbReference>
<feature type="transmembrane region" description="Helical" evidence="6">
    <location>
        <begin position="283"/>
        <end position="308"/>
    </location>
</feature>
<evidence type="ECO:0000256" key="6">
    <source>
        <dbReference type="SAM" id="Phobius"/>
    </source>
</evidence>
<keyword evidence="2" id="KW-1003">Cell membrane</keyword>
<evidence type="ECO:0000313" key="8">
    <source>
        <dbReference type="Proteomes" id="UP000297693"/>
    </source>
</evidence>
<dbReference type="OrthoDB" id="340957at2"/>
<keyword evidence="8" id="KW-1185">Reference proteome</keyword>
<dbReference type="Proteomes" id="UP000297693">
    <property type="component" value="Unassembled WGS sequence"/>
</dbReference>
<feature type="transmembrane region" description="Helical" evidence="6">
    <location>
        <begin position="65"/>
        <end position="84"/>
    </location>
</feature>
<evidence type="ECO:0000256" key="5">
    <source>
        <dbReference type="ARBA" id="ARBA00023136"/>
    </source>
</evidence>
<feature type="transmembrane region" description="Helical" evidence="6">
    <location>
        <begin position="210"/>
        <end position="228"/>
    </location>
</feature>
<accession>A0A4R9KFC5</accession>
<comment type="caution">
    <text evidence="7">The sequence shown here is derived from an EMBL/GenBank/DDBJ whole genome shotgun (WGS) entry which is preliminary data.</text>
</comment>
<organism evidence="7 8">
    <name type="scientific">Leptospira ognonensis</name>
    <dbReference type="NCBI Taxonomy" id="2484945"/>
    <lineage>
        <taxon>Bacteria</taxon>
        <taxon>Pseudomonadati</taxon>
        <taxon>Spirochaetota</taxon>
        <taxon>Spirochaetia</taxon>
        <taxon>Leptospirales</taxon>
        <taxon>Leptospiraceae</taxon>
        <taxon>Leptospira</taxon>
    </lineage>
</organism>
<dbReference type="PANTHER" id="PTHR39087:SF2">
    <property type="entry name" value="UPF0104 MEMBRANE PROTEIN MJ1595"/>
    <property type="match status" value="1"/>
</dbReference>
<feature type="transmembrane region" description="Helical" evidence="6">
    <location>
        <begin position="6"/>
        <end position="24"/>
    </location>
</feature>
<evidence type="ECO:0000256" key="4">
    <source>
        <dbReference type="ARBA" id="ARBA00022989"/>
    </source>
</evidence>
<evidence type="ECO:0000313" key="7">
    <source>
        <dbReference type="EMBL" id="TGL63953.1"/>
    </source>
</evidence>
<comment type="subcellular location">
    <subcellularLocation>
        <location evidence="1">Cell membrane</location>
        <topology evidence="1">Multi-pass membrane protein</topology>
    </subcellularLocation>
</comment>
<proteinExistence type="predicted"/>
<feature type="transmembrane region" description="Helical" evidence="6">
    <location>
        <begin position="143"/>
        <end position="166"/>
    </location>
</feature>
<evidence type="ECO:0000256" key="3">
    <source>
        <dbReference type="ARBA" id="ARBA00022692"/>
    </source>
</evidence>
<feature type="transmembrane region" description="Helical" evidence="6">
    <location>
        <begin position="36"/>
        <end position="59"/>
    </location>
</feature>
<dbReference type="AlphaFoldDB" id="A0A4R9KFC5"/>
<dbReference type="EMBL" id="RQGD01000002">
    <property type="protein sequence ID" value="TGL63953.1"/>
    <property type="molecule type" value="Genomic_DNA"/>
</dbReference>
<feature type="transmembrane region" description="Helical" evidence="6">
    <location>
        <begin position="117"/>
        <end position="137"/>
    </location>
</feature>
<dbReference type="Pfam" id="PF03706">
    <property type="entry name" value="LPG_synthase_TM"/>
    <property type="match status" value="1"/>
</dbReference>
<sequence>MKKWLLGSSISAVAIYLLLQNFDLKEFERLKGKLDWKFLFFLIFSNLFAFLPFTLRWYYLLDRKISFASAYASSVIGVGLNMVLPARGGDVMRLVINKKDSGLTIPNLVSKIFLEKVMDLATIVIIGASALFLLGLGENKNLSLLYLSAFVLLAMFGGLFALRVFLEPLRNFFRLLFRMLKKEDFYIHKMDHHLVEFSEFLKGRKLLRPVFYSFPTWLFGYALSYWLVSQLIGIELHYTETLLLMFVGAMGVAIPSAPSGIGVFHASVISGFLLLGRESGEGFVFATVFHLAQFVILTSLAIVFYLLWTAFSKEENRSKTSI</sequence>
<keyword evidence="3 6" id="KW-0812">Transmembrane</keyword>
<dbReference type="InterPro" id="IPR022791">
    <property type="entry name" value="L-PG_synthase/AglD"/>
</dbReference>
<evidence type="ECO:0000256" key="2">
    <source>
        <dbReference type="ARBA" id="ARBA00022475"/>
    </source>
</evidence>
<dbReference type="PANTHER" id="PTHR39087">
    <property type="entry name" value="UPF0104 MEMBRANE PROTEIN MJ1595"/>
    <property type="match status" value="1"/>
</dbReference>
<gene>
    <name evidence="7" type="ORF">EHQ58_00895</name>
</gene>
<feature type="transmembrane region" description="Helical" evidence="6">
    <location>
        <begin position="243"/>
        <end position="276"/>
    </location>
</feature>
<protein>
    <submittedName>
        <fullName evidence="7">UPF0104 family protein</fullName>
    </submittedName>
</protein>